<sequence>MAFTDSSVSPAASHTGFPALGKAANDDGDEVGTQDPFTVTYPSSSLPSSHSNMIQCVLGRPLPFLSSPLSRNANLRNGSGLSVGGRLRYGTDPMSCSGSPPLSYDASVAADPSSLSHTVAHGSSDEASTPGDDYILKEVDISELLHGTLSVPTALRPSLSPTGAAPVVRTGMPAATVLLRHSHGGKTRLLYADGHVETVVAGGAAKPPSKRTHAPSAASHRRMCPDDKRSHLRTLPLDAATREKAAPPPPPSASGRWLLESFNAVAQVHQQQLPALVEPIVTLQAAGTASSASPPSHAAERSAACPVEAESSRQATKLPSQSFVTVEPQQQQVAVNITLPSPSRQTPPRLPSHFSEGTGKTDRSSEPAEAEGDEGGRGHIGGFRDLIPAYPPPITTAAPCSCCDVNEKSVLTAVGSTVGVQPSRNASNVGEATLSKAADDPKTAVAAVQRGVRAELAAEQHAGAQAFASRYARDVSASPSLFSLRFPFRPLSELYAFADRPDHEDAAAAAAASRAARSTDEPRASFLEHREAVSPTRGVEDAPAISPTRAPPPPPQQQQQQQTPDVLLPYAQVTTPSGFTVPELLQDRLLPRETPALQHRLSKLYAVRGLIDARDSTACRFTVSFMWFVLLRCRKARREQSLVHGHRLLSIAFSDAFPHVSLDEALPPLDVLEQLLVELLTCLRYSVEVQSATNTATSAAAASSAARAASASRCAGEPPTADGLATLTRTSGREASTSGRLANATPTSAPASTTHNTSDAPGAASVAAAPSKVPLRLRLHEHAAYFPLLLSPTWSKLVNTGAVDAGSADGYQESNCTQQQEQPHSPRRQEAQRMLPSEDALAMLCKMYQDLWLHHSEYVQLCLYEELLQKQLALQFGTVATQLQQGAVSAEASTVASTKASFAAGVSQGLRPSVTWRSSAVASETSIAGGEGWGALRASRSGAPTSGGDLRAWKRRSNTAMITSTAVAPAAMDGILESLLLLVAHATYYNCVFCFANDVCAGMFDEEFRADVVRWLFVCCHGVYLAHVQVRHWPMPAKGDYTDAQLKRRAATELEISALGLLPTCEQQTAGLVHAAVVSGVQGKSSHTAIAEAVRSASLVMAAEDGTFDVGDVEANSEARVVYQLDRYGRSAVLHVAELERSMALLQRRHMTGDRYGSYNSPFGPRGVSCSSRTPANSRGSSACSAAPAPLPFNAYPNLIEMVDTEAGSHRSAARRQTGSKASRHQKHSNAGFSRRTTSGSPTTAAEPLSQCAAVDARSSSSRGAMKQGASIQSGCGTQVPRQRRTPALATASSRHSHREEEARAQYRTSAAVTVGKSLVTLAAELSRGSHKGSVARATWKATSARAPHGAGASVSGNAAAAVWAAASEKRSSECSSSEVRAHRRELSAGSLLSSNPLCVSPAPIRDYWLTMLLRAPFWWTTRTAMATAAAVTGVGAATSPATLQQQSAQLVLWSSVPIGADGEVVPPQDLCRLQLEPWRALLAVAALPPISKQAQQAAHQMRVYSKIVPPQQVRLRRMAERQKLRHRRNRQMRLQEGSQELPVLTLPSLTSAVNAAKTAATPNGAAPSAAGAAELEEPAGSVGGAADSLFMCSAMLPLTPPNTPEDAAALEASTTTATVVSANAPAVVHPQRRSTGETYEGCTSSFSEVCFPSLIPASSRPSCMSEHGKGGERIRWGAQQHRVHLSVAGSSNSCLDSPDVTTLTTAATPISSTFWSMMPSGALAPPALANMHRRTLTNRSLTAHNTAIVTTLLTCPGGAGASSNGATSDTRGTRNWPGDSLSVMPAPPAEPKPPSRRLAPLKKEALRRHVQLLADLDTIGKRDQVVRQHYVVQHLQLSSAMTYTESEAMMRRYRAQSRLALERLICGEVGDATAARAVTERTKEFNF</sequence>
<feature type="compositionally biased region" description="Polar residues" evidence="1">
    <location>
        <begin position="1169"/>
        <end position="1180"/>
    </location>
</feature>
<dbReference type="VEuPathDB" id="TriTrypDB:LMJSD75_080009000"/>
<reference evidence="2 3" key="2">
    <citation type="journal article" date="2011" name="Genome Res.">
        <title>Chromosome and gene copy number variation allow major structural change between species and strains of Leishmania.</title>
        <authorList>
            <person name="Rogers M.B."/>
            <person name="Hilley J.D."/>
            <person name="Dickens N.J."/>
            <person name="Wilkes J."/>
            <person name="Bates P.A."/>
            <person name="Depledge D.P."/>
            <person name="Harris D."/>
            <person name="Her Y."/>
            <person name="Herzyk P."/>
            <person name="Imamura H."/>
            <person name="Otto T.D."/>
            <person name="Sanders M."/>
            <person name="Seeger K."/>
            <person name="Dujardin J.C."/>
            <person name="Berriman M."/>
            <person name="Smith D.F."/>
            <person name="Hertz-Fowler C."/>
            <person name="Mottram J.C."/>
        </authorList>
    </citation>
    <scope>NUCLEOTIDE SEQUENCE [LARGE SCALE GENOMIC DNA]</scope>
    <source>
        <strain evidence="3">MHOM/IL/81/Friedlin</strain>
    </source>
</reference>
<feature type="region of interest" description="Disordered" evidence="1">
    <location>
        <begin position="202"/>
        <end position="230"/>
    </location>
</feature>
<dbReference type="KEGG" id="lma:LMJF_08_0380"/>
<dbReference type="VEuPathDB" id="TriTrypDB:LMJFC_080009300"/>
<feature type="compositionally biased region" description="Basic and acidic residues" evidence="1">
    <location>
        <begin position="517"/>
        <end position="532"/>
    </location>
</feature>
<dbReference type="VEuPathDB" id="TriTrypDB:LMJLV39_080009000"/>
<gene>
    <name evidence="2" type="ORF">LMJF_08_0380</name>
</gene>
<dbReference type="eggNOG" id="ENOG502S9HU">
    <property type="taxonomic scope" value="Eukaryota"/>
</dbReference>
<feature type="compositionally biased region" description="Polar residues" evidence="1">
    <location>
        <begin position="337"/>
        <end position="346"/>
    </location>
</feature>
<feature type="region of interest" description="Disordered" evidence="1">
    <location>
        <begin position="288"/>
        <end position="323"/>
    </location>
</feature>
<protein>
    <submittedName>
        <fullName evidence="2">Uncharacterized protein</fullName>
    </submittedName>
</protein>
<dbReference type="InParanoid" id="Q4QID1"/>
<feature type="compositionally biased region" description="Low complexity" evidence="1">
    <location>
        <begin position="288"/>
        <end position="304"/>
    </location>
</feature>
<dbReference type="EMBL" id="FR796404">
    <property type="protein sequence ID" value="CAJ02217.1"/>
    <property type="molecule type" value="Genomic_DNA"/>
</dbReference>
<dbReference type="HOGENOM" id="CLU_236088_0_0_1"/>
<dbReference type="RefSeq" id="XP_001681067.1">
    <property type="nucleotide sequence ID" value="XM_001681015.1"/>
</dbReference>
<keyword evidence="3" id="KW-1185">Reference proteome</keyword>
<feature type="region of interest" description="Disordered" evidence="1">
    <location>
        <begin position="1154"/>
        <end position="1187"/>
    </location>
</feature>
<feature type="compositionally biased region" description="Polar residues" evidence="1">
    <location>
        <begin position="1229"/>
        <end position="1244"/>
    </location>
</feature>
<feature type="region of interest" description="Disordered" evidence="1">
    <location>
        <begin position="730"/>
        <end position="765"/>
    </location>
</feature>
<feature type="compositionally biased region" description="Polar residues" evidence="1">
    <location>
        <begin position="812"/>
        <end position="823"/>
    </location>
</feature>
<feature type="compositionally biased region" description="Polar residues" evidence="1">
    <location>
        <begin position="1270"/>
        <end position="1281"/>
    </location>
</feature>
<name>Q4QID1_LEIMA</name>
<evidence type="ECO:0000256" key="1">
    <source>
        <dbReference type="SAM" id="MobiDB-lite"/>
    </source>
</evidence>
<accession>Q4QID1</accession>
<feature type="region of interest" description="Disordered" evidence="1">
    <location>
        <begin position="1"/>
        <end position="47"/>
    </location>
</feature>
<dbReference type="Proteomes" id="UP000000542">
    <property type="component" value="Chromosome 8"/>
</dbReference>
<feature type="region of interest" description="Disordered" evidence="1">
    <location>
        <begin position="337"/>
        <end position="382"/>
    </location>
</feature>
<feature type="compositionally biased region" description="Low complexity" evidence="1">
    <location>
        <begin position="742"/>
        <end position="765"/>
    </location>
</feature>
<feature type="region of interest" description="Disordered" evidence="1">
    <location>
        <begin position="1759"/>
        <end position="1797"/>
    </location>
</feature>
<dbReference type="VEuPathDB" id="TriTrypDB:LmjF.08.0380"/>
<reference evidence="2 3" key="1">
    <citation type="journal article" date="2005" name="Science">
        <title>The genome of the kinetoplastid parasite, Leishmania major.</title>
        <authorList>
            <person name="Ivens A.C."/>
            <person name="Peacock C.S."/>
            <person name="Worthey E.A."/>
            <person name="Murphy L."/>
            <person name="Aggarwal G."/>
            <person name="Berriman M."/>
            <person name="Sisk E."/>
            <person name="Rajandream M.A."/>
            <person name="Adlem E."/>
            <person name="Aert R."/>
            <person name="Anupama A."/>
            <person name="Apostolou Z."/>
            <person name="Attipoe P."/>
            <person name="Bason N."/>
            <person name="Bauser C."/>
            <person name="Beck A."/>
            <person name="Beverley S.M."/>
            <person name="Bianchettin G."/>
            <person name="Borzym K."/>
            <person name="Bothe G."/>
            <person name="Bruschi C.V."/>
            <person name="Collins M."/>
            <person name="Cadag E."/>
            <person name="Ciarloni L."/>
            <person name="Clayton C."/>
            <person name="Coulson R.M."/>
            <person name="Cronin A."/>
            <person name="Cruz A.K."/>
            <person name="Davies R.M."/>
            <person name="De Gaudenzi J."/>
            <person name="Dobson D.E."/>
            <person name="Duesterhoeft A."/>
            <person name="Fazelina G."/>
            <person name="Fosker N."/>
            <person name="Frasch A.C."/>
            <person name="Fraser A."/>
            <person name="Fuchs M."/>
            <person name="Gabel C."/>
            <person name="Goble A."/>
            <person name="Goffeau A."/>
            <person name="Harris D."/>
            <person name="Hertz-Fowler C."/>
            <person name="Hilbert H."/>
            <person name="Horn D."/>
            <person name="Huang Y."/>
            <person name="Klages S."/>
            <person name="Knights A."/>
            <person name="Kube M."/>
            <person name="Larke N."/>
            <person name="Litvin L."/>
            <person name="Lord A."/>
            <person name="Louie T."/>
            <person name="Marra M."/>
            <person name="Masuy D."/>
            <person name="Matthews K."/>
            <person name="Michaeli S."/>
            <person name="Mottram J.C."/>
            <person name="Muller-Auer S."/>
            <person name="Munden H."/>
            <person name="Nelson S."/>
            <person name="Norbertczak H."/>
            <person name="Oliver K."/>
            <person name="O'neil S."/>
            <person name="Pentony M."/>
            <person name="Pohl T.M."/>
            <person name="Price C."/>
            <person name="Purnelle B."/>
            <person name="Quail M.A."/>
            <person name="Rabbinowitsch E."/>
            <person name="Reinhardt R."/>
            <person name="Rieger M."/>
            <person name="Rinta J."/>
            <person name="Robben J."/>
            <person name="Robertson L."/>
            <person name="Ruiz J.C."/>
            <person name="Rutter S."/>
            <person name="Saunders D."/>
            <person name="Schafer M."/>
            <person name="Schein J."/>
            <person name="Schwartz D.C."/>
            <person name="Seeger K."/>
            <person name="Seyler A."/>
            <person name="Sharp S."/>
            <person name="Shin H."/>
            <person name="Sivam D."/>
            <person name="Squares R."/>
            <person name="Squares S."/>
            <person name="Tosato V."/>
            <person name="Vogt C."/>
            <person name="Volckaert G."/>
            <person name="Wambutt R."/>
            <person name="Warren T."/>
            <person name="Wedler H."/>
            <person name="Woodward J."/>
            <person name="Zhou S."/>
            <person name="Zimmermann W."/>
            <person name="Smith D.F."/>
            <person name="Blackwell J.M."/>
            <person name="Stuart K.D."/>
            <person name="Barrell B."/>
            <person name="Myler P.J."/>
        </authorList>
    </citation>
    <scope>NUCLEOTIDE SEQUENCE [LARGE SCALE GENOMIC DNA]</scope>
    <source>
        <strain evidence="3">MHOM/IL/81/Friedlin</strain>
    </source>
</reference>
<feature type="region of interest" description="Disordered" evidence="1">
    <location>
        <begin position="809"/>
        <end position="833"/>
    </location>
</feature>
<feature type="compositionally biased region" description="Polar residues" evidence="1">
    <location>
        <begin position="730"/>
        <end position="740"/>
    </location>
</feature>
<feature type="region of interest" description="Disordered" evidence="1">
    <location>
        <begin position="511"/>
        <end position="563"/>
    </location>
</feature>
<evidence type="ECO:0000313" key="2">
    <source>
        <dbReference type="EMBL" id="CAJ02217.1"/>
    </source>
</evidence>
<feature type="compositionally biased region" description="Polar residues" evidence="1">
    <location>
        <begin position="1"/>
        <end position="12"/>
    </location>
</feature>
<proteinExistence type="predicted"/>
<dbReference type="GeneID" id="5649322"/>
<evidence type="ECO:0000313" key="3">
    <source>
        <dbReference type="Proteomes" id="UP000000542"/>
    </source>
</evidence>
<dbReference type="OMA" id="VAHATYY"/>
<organism evidence="2 3">
    <name type="scientific">Leishmania major</name>
    <dbReference type="NCBI Taxonomy" id="5664"/>
    <lineage>
        <taxon>Eukaryota</taxon>
        <taxon>Discoba</taxon>
        <taxon>Euglenozoa</taxon>
        <taxon>Kinetoplastea</taxon>
        <taxon>Metakinetoplastina</taxon>
        <taxon>Trypanosomatida</taxon>
        <taxon>Trypanosomatidae</taxon>
        <taxon>Leishmaniinae</taxon>
        <taxon>Leishmania</taxon>
    </lineage>
</organism>
<feature type="compositionally biased region" description="Polar residues" evidence="1">
    <location>
        <begin position="312"/>
        <end position="323"/>
    </location>
</feature>
<feature type="region of interest" description="Disordered" evidence="1">
    <location>
        <begin position="1207"/>
        <end position="1308"/>
    </location>
</feature>